<dbReference type="Proteomes" id="UP001523369">
    <property type="component" value="Unassembled WGS sequence"/>
</dbReference>
<proteinExistence type="predicted"/>
<sequence length="65" mass="7022">MNTEPLVSVVRGEPTEIELAALVTVLMAASSEVDASPAQPPVSHWARSARPSMRQSSWKASHLPR</sequence>
<reference evidence="2 3" key="1">
    <citation type="submission" date="2022-06" db="EMBL/GenBank/DDBJ databases">
        <title>New Species of the Genus Actinoplanes, ActinopZanes ferrugineus.</title>
        <authorList>
            <person name="Ding P."/>
        </authorList>
    </citation>
    <scope>NUCLEOTIDE SEQUENCE [LARGE SCALE GENOMIC DNA]</scope>
    <source>
        <strain evidence="2 3">TRM88003</strain>
    </source>
</reference>
<gene>
    <name evidence="2" type="ORF">M1L60_17560</name>
</gene>
<feature type="region of interest" description="Disordered" evidence="1">
    <location>
        <begin position="32"/>
        <end position="65"/>
    </location>
</feature>
<organism evidence="2 3">
    <name type="scientific">Paractinoplanes aksuensis</name>
    <dbReference type="NCBI Taxonomy" id="2939490"/>
    <lineage>
        <taxon>Bacteria</taxon>
        <taxon>Bacillati</taxon>
        <taxon>Actinomycetota</taxon>
        <taxon>Actinomycetes</taxon>
        <taxon>Micromonosporales</taxon>
        <taxon>Micromonosporaceae</taxon>
        <taxon>Paractinoplanes</taxon>
    </lineage>
</organism>
<dbReference type="RefSeq" id="WP_253238510.1">
    <property type="nucleotide sequence ID" value="NZ_JAMYJR010000018.1"/>
</dbReference>
<dbReference type="InterPro" id="IPR032716">
    <property type="entry name" value="ACC_epsilon"/>
</dbReference>
<accession>A0ABT1DNH1</accession>
<dbReference type="EMBL" id="JAMYJR010000018">
    <property type="protein sequence ID" value="MCO8272404.1"/>
    <property type="molecule type" value="Genomic_DNA"/>
</dbReference>
<evidence type="ECO:0000313" key="2">
    <source>
        <dbReference type="EMBL" id="MCO8272404.1"/>
    </source>
</evidence>
<protein>
    <submittedName>
        <fullName evidence="2">Acyl-CoA carboxylase subunit epsilon</fullName>
    </submittedName>
</protein>
<evidence type="ECO:0000313" key="3">
    <source>
        <dbReference type="Proteomes" id="UP001523369"/>
    </source>
</evidence>
<dbReference type="Pfam" id="PF13822">
    <property type="entry name" value="ACC_epsilon"/>
    <property type="match status" value="1"/>
</dbReference>
<keyword evidence="3" id="KW-1185">Reference proteome</keyword>
<name>A0ABT1DNH1_9ACTN</name>
<evidence type="ECO:0000256" key="1">
    <source>
        <dbReference type="SAM" id="MobiDB-lite"/>
    </source>
</evidence>
<comment type="caution">
    <text evidence="2">The sequence shown here is derived from an EMBL/GenBank/DDBJ whole genome shotgun (WGS) entry which is preliminary data.</text>
</comment>